<dbReference type="EMBL" id="CAEZYF010000001">
    <property type="protein sequence ID" value="CAB4704408.1"/>
    <property type="molecule type" value="Genomic_DNA"/>
</dbReference>
<gene>
    <name evidence="2" type="ORF">UFOPK2656_00258</name>
    <name evidence="3" type="ORF">UFOPK3099_00453</name>
    <name evidence="4" type="ORF">UFOPK3267_01707</name>
    <name evidence="5" type="ORF">UFOPK3651_01661</name>
    <name evidence="1" type="ORF">UFOPK4189_02006</name>
</gene>
<evidence type="ECO:0000313" key="1">
    <source>
        <dbReference type="EMBL" id="CAB4364242.1"/>
    </source>
</evidence>
<evidence type="ECO:0000313" key="2">
    <source>
        <dbReference type="EMBL" id="CAB4704408.1"/>
    </source>
</evidence>
<dbReference type="EMBL" id="CAFBIY010000095">
    <property type="protein sequence ID" value="CAB4851766.1"/>
    <property type="molecule type" value="Genomic_DNA"/>
</dbReference>
<protein>
    <submittedName>
        <fullName evidence="3">Unannotated protein</fullName>
    </submittedName>
</protein>
<dbReference type="EMBL" id="CAFAAV010000022">
    <property type="protein sequence ID" value="CAB4806614.1"/>
    <property type="molecule type" value="Genomic_DNA"/>
</dbReference>
<evidence type="ECO:0000313" key="3">
    <source>
        <dbReference type="EMBL" id="CAB4806614.1"/>
    </source>
</evidence>
<evidence type="ECO:0000313" key="5">
    <source>
        <dbReference type="EMBL" id="CAB4933876.1"/>
    </source>
</evidence>
<dbReference type="EMBL" id="CAFBMT010000008">
    <property type="protein sequence ID" value="CAB4933876.1"/>
    <property type="molecule type" value="Genomic_DNA"/>
</dbReference>
<dbReference type="AlphaFoldDB" id="A0A6J6YEV4"/>
<evidence type="ECO:0000313" key="4">
    <source>
        <dbReference type="EMBL" id="CAB4851766.1"/>
    </source>
</evidence>
<accession>A0A6J6YEV4</accession>
<organism evidence="3">
    <name type="scientific">freshwater metagenome</name>
    <dbReference type="NCBI Taxonomy" id="449393"/>
    <lineage>
        <taxon>unclassified sequences</taxon>
        <taxon>metagenomes</taxon>
        <taxon>ecological metagenomes</taxon>
    </lineage>
</organism>
<dbReference type="EMBL" id="CAESGF010000011">
    <property type="protein sequence ID" value="CAB4364242.1"/>
    <property type="molecule type" value="Genomic_DNA"/>
</dbReference>
<proteinExistence type="predicted"/>
<name>A0A6J6YEV4_9ZZZZ</name>
<sequence>MANNEGTPTPSDDEALELETFDADHDGKIGLIDGYRATLGLVDAELEIAADKAEHKGVKGHLADAAHKLVDKLDND</sequence>
<reference evidence="3" key="1">
    <citation type="submission" date="2020-05" db="EMBL/GenBank/DDBJ databases">
        <authorList>
            <person name="Chiriac C."/>
            <person name="Salcher M."/>
            <person name="Ghai R."/>
            <person name="Kavagutti S V."/>
        </authorList>
    </citation>
    <scope>NUCLEOTIDE SEQUENCE</scope>
</reference>